<gene>
    <name evidence="3" type="ORF">FGM01_12295</name>
</gene>
<dbReference type="CDD" id="cd02511">
    <property type="entry name" value="Beta4Glucosyltransferase"/>
    <property type="match status" value="1"/>
</dbReference>
<dbReference type="InterPro" id="IPR001173">
    <property type="entry name" value="Glyco_trans_2-like"/>
</dbReference>
<dbReference type="SUPFAM" id="SSF53448">
    <property type="entry name" value="Nucleotide-diphospho-sugar transferases"/>
    <property type="match status" value="1"/>
</dbReference>
<comment type="similarity">
    <text evidence="1">Belongs to the glycosyltransferase 2 family. WaaE/KdtX subfamily.</text>
</comment>
<evidence type="ECO:0000256" key="1">
    <source>
        <dbReference type="ARBA" id="ARBA00038494"/>
    </source>
</evidence>
<dbReference type="PANTHER" id="PTHR43630:SF2">
    <property type="entry name" value="GLYCOSYLTRANSFERASE"/>
    <property type="match status" value="1"/>
</dbReference>
<sequence>MKNQALSMNKLPITVVMLTLNEEFHLGDAIDNVKDWAEEIIIIDSLSTDRTVDIALDKGVKIIQRAFTNFGDQWNFALKNLPIKTKWTLKMDPDERLTEEVKRDIARICKQNEAFTAYEVSFRLWFMGKPLKVRLKNIVRLWQTGKVTFTEVLVNEHIETEGDVGKIKGFIEHYDIRDMHQWVEKQNVYTTMEAIRILNKLSLAAKPNFFGSRRERTMFIKKIFYQIPFRYQLLWLHRFFVRGAWRSGSNGFYWASARVIVAKMVEYKYKEGLITGRLPEVASSNKTGKPDIRVEYYD</sequence>
<comment type="caution">
    <text evidence="3">The sequence shown here is derived from an EMBL/GenBank/DDBJ whole genome shotgun (WGS) entry which is preliminary data.</text>
</comment>
<dbReference type="InterPro" id="IPR029044">
    <property type="entry name" value="Nucleotide-diphossugar_trans"/>
</dbReference>
<protein>
    <submittedName>
        <fullName evidence="3">Glycosyltransferase family 2 protein</fullName>
    </submittedName>
</protein>
<keyword evidence="3" id="KW-0808">Transferase</keyword>
<dbReference type="Pfam" id="PF00535">
    <property type="entry name" value="Glycos_transf_2"/>
    <property type="match status" value="1"/>
</dbReference>
<accession>A0A550HZW3</accession>
<organism evidence="3 4">
    <name type="scientific">Christiangramia sabulilitoris</name>
    <dbReference type="NCBI Taxonomy" id="2583991"/>
    <lineage>
        <taxon>Bacteria</taxon>
        <taxon>Pseudomonadati</taxon>
        <taxon>Bacteroidota</taxon>
        <taxon>Flavobacteriia</taxon>
        <taxon>Flavobacteriales</taxon>
        <taxon>Flavobacteriaceae</taxon>
        <taxon>Christiangramia</taxon>
    </lineage>
</organism>
<dbReference type="Gene3D" id="3.90.550.10">
    <property type="entry name" value="Spore Coat Polysaccharide Biosynthesis Protein SpsA, Chain A"/>
    <property type="match status" value="1"/>
</dbReference>
<dbReference type="EMBL" id="VHSF01000003">
    <property type="protein sequence ID" value="TRO64269.1"/>
    <property type="molecule type" value="Genomic_DNA"/>
</dbReference>
<evidence type="ECO:0000313" key="3">
    <source>
        <dbReference type="EMBL" id="TRO64269.1"/>
    </source>
</evidence>
<evidence type="ECO:0000259" key="2">
    <source>
        <dbReference type="Pfam" id="PF00535"/>
    </source>
</evidence>
<proteinExistence type="inferred from homology"/>
<dbReference type="Proteomes" id="UP000315131">
    <property type="component" value="Unassembled WGS sequence"/>
</dbReference>
<keyword evidence="4" id="KW-1185">Reference proteome</keyword>
<evidence type="ECO:0000313" key="4">
    <source>
        <dbReference type="Proteomes" id="UP000315131"/>
    </source>
</evidence>
<dbReference type="OrthoDB" id="9815923at2"/>
<feature type="domain" description="Glycosyltransferase 2-like" evidence="2">
    <location>
        <begin position="14"/>
        <end position="112"/>
    </location>
</feature>
<dbReference type="PANTHER" id="PTHR43630">
    <property type="entry name" value="POLY-BETA-1,6-N-ACETYL-D-GLUCOSAMINE SYNTHASE"/>
    <property type="match status" value="1"/>
</dbReference>
<dbReference type="RefSeq" id="WP_143411466.1">
    <property type="nucleotide sequence ID" value="NZ_VHSF01000003.1"/>
</dbReference>
<dbReference type="GO" id="GO:0016740">
    <property type="term" value="F:transferase activity"/>
    <property type="evidence" value="ECO:0007669"/>
    <property type="project" value="UniProtKB-KW"/>
</dbReference>
<dbReference type="AlphaFoldDB" id="A0A550HZW3"/>
<name>A0A550HZW3_9FLAO</name>
<reference evidence="3 4" key="1">
    <citation type="submission" date="2019-06" db="EMBL/GenBank/DDBJ databases">
        <title>Gramella sabulilitoris sp. nov., isolated from a marine sand.</title>
        <authorList>
            <person name="Yoon J.-H."/>
        </authorList>
    </citation>
    <scope>NUCLEOTIDE SEQUENCE [LARGE SCALE GENOMIC DNA]</scope>
    <source>
        <strain evidence="3 4">HSMS-1</strain>
    </source>
</reference>